<dbReference type="EMBL" id="ML976437">
    <property type="protein sequence ID" value="KAF1934609.1"/>
    <property type="molecule type" value="Genomic_DNA"/>
</dbReference>
<proteinExistence type="predicted"/>
<evidence type="ECO:0000313" key="2">
    <source>
        <dbReference type="Proteomes" id="UP000800038"/>
    </source>
</evidence>
<gene>
    <name evidence="1" type="ORF">EJ02DRAFT_471763</name>
</gene>
<accession>A0A6A5S4B5</accession>
<protein>
    <submittedName>
        <fullName evidence="1">Uncharacterized protein</fullName>
    </submittedName>
</protein>
<reference evidence="1" key="1">
    <citation type="journal article" date="2020" name="Stud. Mycol.">
        <title>101 Dothideomycetes genomes: a test case for predicting lifestyles and emergence of pathogens.</title>
        <authorList>
            <person name="Haridas S."/>
            <person name="Albert R."/>
            <person name="Binder M."/>
            <person name="Bloem J."/>
            <person name="Labutti K."/>
            <person name="Salamov A."/>
            <person name="Andreopoulos B."/>
            <person name="Baker S."/>
            <person name="Barry K."/>
            <person name="Bills G."/>
            <person name="Bluhm B."/>
            <person name="Cannon C."/>
            <person name="Castanera R."/>
            <person name="Culley D."/>
            <person name="Daum C."/>
            <person name="Ezra D."/>
            <person name="Gonzalez J."/>
            <person name="Henrissat B."/>
            <person name="Kuo A."/>
            <person name="Liang C."/>
            <person name="Lipzen A."/>
            <person name="Lutzoni F."/>
            <person name="Magnuson J."/>
            <person name="Mondo S."/>
            <person name="Nolan M."/>
            <person name="Ohm R."/>
            <person name="Pangilinan J."/>
            <person name="Park H.-J."/>
            <person name="Ramirez L."/>
            <person name="Alfaro M."/>
            <person name="Sun H."/>
            <person name="Tritt A."/>
            <person name="Yoshinaga Y."/>
            <person name="Zwiers L.-H."/>
            <person name="Turgeon B."/>
            <person name="Goodwin S."/>
            <person name="Spatafora J."/>
            <person name="Crous P."/>
            <person name="Grigoriev I."/>
        </authorList>
    </citation>
    <scope>NUCLEOTIDE SEQUENCE</scope>
    <source>
        <strain evidence="1">CBS 161.51</strain>
    </source>
</reference>
<keyword evidence="2" id="KW-1185">Reference proteome</keyword>
<dbReference type="AlphaFoldDB" id="A0A6A5S4B5"/>
<evidence type="ECO:0000313" key="1">
    <source>
        <dbReference type="EMBL" id="KAF1934609.1"/>
    </source>
</evidence>
<organism evidence="1 2">
    <name type="scientific">Clathrospora elynae</name>
    <dbReference type="NCBI Taxonomy" id="706981"/>
    <lineage>
        <taxon>Eukaryota</taxon>
        <taxon>Fungi</taxon>
        <taxon>Dikarya</taxon>
        <taxon>Ascomycota</taxon>
        <taxon>Pezizomycotina</taxon>
        <taxon>Dothideomycetes</taxon>
        <taxon>Pleosporomycetidae</taxon>
        <taxon>Pleosporales</taxon>
        <taxon>Diademaceae</taxon>
        <taxon>Clathrospora</taxon>
    </lineage>
</organism>
<name>A0A6A5S4B5_9PLEO</name>
<sequence>MDSQSFGFLARHMADCFGDAFVSEFYEPKSSVLERVSAQLAKGTHHPTHSRLLLRTLHLTVYPASQASTKNSIAFTFFAPTVSNKYFGSPMKTRPSVGNWQCLVQSTCGNSLLALTNKLTRSWGRTKKRTFLQKRNRKSTILAKRRFRERCSQRCARRTGTMRMFKAACSSGVVAVRREWTTELTVKSAVVAGLASHVMVDVAPQGLGLRRLITSHHDILKPIVVVHETLLVINVREVGRELLCVLEDGNVPICGKRDGAQILALVPLPAIEMQQMSNLYLWFPASVFEQMEHLASGLRRWRHLRVPGTVRVSSRKP</sequence>
<dbReference type="Proteomes" id="UP000800038">
    <property type="component" value="Unassembled WGS sequence"/>
</dbReference>